<keyword evidence="3" id="KW-1185">Reference proteome</keyword>
<keyword evidence="1" id="KW-0472">Membrane</keyword>
<dbReference type="Pfam" id="PF26606">
    <property type="entry name" value="SCO4848"/>
    <property type="match status" value="1"/>
</dbReference>
<protein>
    <submittedName>
        <fullName evidence="2">Uncharacterized protein</fullName>
    </submittedName>
</protein>
<keyword evidence="1" id="KW-1133">Transmembrane helix</keyword>
<keyword evidence="1" id="KW-0812">Transmembrane</keyword>
<feature type="transmembrane region" description="Helical" evidence="1">
    <location>
        <begin position="52"/>
        <end position="80"/>
    </location>
</feature>
<comment type="caution">
    <text evidence="2">The sequence shown here is derived from an EMBL/GenBank/DDBJ whole genome shotgun (WGS) entry which is preliminary data.</text>
</comment>
<accession>A0A4Q7MA92</accession>
<evidence type="ECO:0000313" key="2">
    <source>
        <dbReference type="EMBL" id="RZS63602.1"/>
    </source>
</evidence>
<dbReference type="AlphaFoldDB" id="A0A4Q7MA92"/>
<dbReference type="Proteomes" id="UP000293289">
    <property type="component" value="Unassembled WGS sequence"/>
</dbReference>
<dbReference type="EMBL" id="SGWY01000004">
    <property type="protein sequence ID" value="RZS63602.1"/>
    <property type="molecule type" value="Genomic_DNA"/>
</dbReference>
<evidence type="ECO:0000256" key="1">
    <source>
        <dbReference type="SAM" id="Phobius"/>
    </source>
</evidence>
<dbReference type="InterPro" id="IPR058061">
    <property type="entry name" value="SCO4848-like"/>
</dbReference>
<proteinExistence type="predicted"/>
<gene>
    <name evidence="2" type="ORF">EV187_3511</name>
</gene>
<reference evidence="2 3" key="1">
    <citation type="submission" date="2019-02" db="EMBL/GenBank/DDBJ databases">
        <title>Genomic Encyclopedia of Type Strains, Phase IV (KMG-IV): sequencing the most valuable type-strain genomes for metagenomic binning, comparative biology and taxonomic classification.</title>
        <authorList>
            <person name="Goeker M."/>
        </authorList>
    </citation>
    <scope>NUCLEOTIDE SEQUENCE [LARGE SCALE GENOMIC DNA]</scope>
    <source>
        <strain evidence="2 3">DSM 43045</strain>
    </source>
</reference>
<evidence type="ECO:0000313" key="3">
    <source>
        <dbReference type="Proteomes" id="UP000293289"/>
    </source>
</evidence>
<dbReference type="NCBIfam" id="NF046117">
    <property type="entry name" value="SCO4848_fam"/>
    <property type="match status" value="1"/>
</dbReference>
<feature type="transmembrane region" description="Helical" evidence="1">
    <location>
        <begin position="12"/>
        <end position="31"/>
    </location>
</feature>
<name>A0A4Q7MA92_9MICO</name>
<organism evidence="2 3">
    <name type="scientific">Agromyces ramosus</name>
    <dbReference type="NCBI Taxonomy" id="33879"/>
    <lineage>
        <taxon>Bacteria</taxon>
        <taxon>Bacillati</taxon>
        <taxon>Actinomycetota</taxon>
        <taxon>Actinomycetes</taxon>
        <taxon>Micrococcales</taxon>
        <taxon>Microbacteriaceae</taxon>
        <taxon>Agromyces</taxon>
    </lineage>
</organism>
<sequence>MIAPNRVYDRTVLLFAAILLFANALFNAIAWPRFYPRIAADPRARDADGRRTAFYTVHVVLIVIALVLAAASAVTGVVILL</sequence>